<dbReference type="InterPro" id="IPR046342">
    <property type="entry name" value="CBS_dom_sf"/>
</dbReference>
<dbReference type="PANTHER" id="PTHR43080:SF2">
    <property type="entry name" value="CBS DOMAIN-CONTAINING PROTEIN"/>
    <property type="match status" value="1"/>
</dbReference>
<dbReference type="Proteomes" id="UP000092971">
    <property type="component" value="Chromosome"/>
</dbReference>
<organism evidence="4 5">
    <name type="scientific">Thermoclostridium stercorarium subsp. thermolacticum DSM 2910</name>
    <dbReference type="NCBI Taxonomy" id="1121336"/>
    <lineage>
        <taxon>Bacteria</taxon>
        <taxon>Bacillati</taxon>
        <taxon>Bacillota</taxon>
        <taxon>Clostridia</taxon>
        <taxon>Eubacteriales</taxon>
        <taxon>Oscillospiraceae</taxon>
        <taxon>Thermoclostridium</taxon>
    </lineage>
</organism>
<protein>
    <submittedName>
        <fullName evidence="4">CBS domain-containing protein</fullName>
    </submittedName>
</protein>
<dbReference type="AlphaFoldDB" id="A0A1B1YGK3"/>
<accession>A0A1B1YGK3</accession>
<dbReference type="OrthoDB" id="9802114at2"/>
<dbReference type="Pfam" id="PF00571">
    <property type="entry name" value="CBS"/>
    <property type="match status" value="2"/>
</dbReference>
<gene>
    <name evidence="4" type="ORF">CSTERTH_13020</name>
</gene>
<evidence type="ECO:0000259" key="3">
    <source>
        <dbReference type="PROSITE" id="PS51371"/>
    </source>
</evidence>
<reference evidence="4 5" key="1">
    <citation type="submission" date="2016-02" db="EMBL/GenBank/DDBJ databases">
        <title>Comparison of Clostridium stercorarium subspecies using comparative genomics and transcriptomics.</title>
        <authorList>
            <person name="Schellenberg J."/>
            <person name="Thallinger G."/>
            <person name="Levin D.B."/>
            <person name="Zhang X."/>
            <person name="Alvare G."/>
            <person name="Fristensky B."/>
            <person name="Sparling R."/>
        </authorList>
    </citation>
    <scope>NUCLEOTIDE SEQUENCE [LARGE SCALE GENOMIC DNA]</scope>
    <source>
        <strain evidence="4 5">DSM 2910</strain>
    </source>
</reference>
<dbReference type="PROSITE" id="PS51371">
    <property type="entry name" value="CBS"/>
    <property type="match status" value="2"/>
</dbReference>
<evidence type="ECO:0000256" key="1">
    <source>
        <dbReference type="ARBA" id="ARBA00023122"/>
    </source>
</evidence>
<dbReference type="InterPro" id="IPR051257">
    <property type="entry name" value="Diverse_CBS-Domain"/>
</dbReference>
<feature type="domain" description="CBS" evidence="3">
    <location>
        <begin position="7"/>
        <end position="63"/>
    </location>
</feature>
<sequence>MKVRDVMTKSVVTVSPDTTIKEVAELMQKHNVGAIPVVDQSGLKGIVTDRDLVVRNIASGKDPFSTPVREIMTSQVATVSPDDDVQSVTKIMASKQVRRVPVVENQQLIGMLSLGDIATTGKPELTVEASEALAEISKPSKPLGTNPSK</sequence>
<dbReference type="RefSeq" id="WP_015360335.1">
    <property type="nucleotide sequence ID" value="NZ_CP014672.1"/>
</dbReference>
<dbReference type="SUPFAM" id="SSF54631">
    <property type="entry name" value="CBS-domain pair"/>
    <property type="match status" value="1"/>
</dbReference>
<dbReference type="InterPro" id="IPR000644">
    <property type="entry name" value="CBS_dom"/>
</dbReference>
<dbReference type="SMART" id="SM00116">
    <property type="entry name" value="CBS"/>
    <property type="match status" value="2"/>
</dbReference>
<evidence type="ECO:0000256" key="2">
    <source>
        <dbReference type="PROSITE-ProRule" id="PRU00703"/>
    </source>
</evidence>
<dbReference type="Gene3D" id="3.10.580.10">
    <property type="entry name" value="CBS-domain"/>
    <property type="match status" value="1"/>
</dbReference>
<dbReference type="CDD" id="cd04622">
    <property type="entry name" value="CBS_pair_HRP1_like"/>
    <property type="match status" value="1"/>
</dbReference>
<keyword evidence="1 2" id="KW-0129">CBS domain</keyword>
<evidence type="ECO:0000313" key="5">
    <source>
        <dbReference type="Proteomes" id="UP000092971"/>
    </source>
</evidence>
<proteinExistence type="predicted"/>
<name>A0A1B1YGK3_THEST</name>
<dbReference type="EMBL" id="CP014672">
    <property type="protein sequence ID" value="ANW99883.1"/>
    <property type="molecule type" value="Genomic_DNA"/>
</dbReference>
<dbReference type="PANTHER" id="PTHR43080">
    <property type="entry name" value="CBS DOMAIN-CONTAINING PROTEIN CBSX3, MITOCHONDRIAL"/>
    <property type="match status" value="1"/>
</dbReference>
<evidence type="ECO:0000313" key="4">
    <source>
        <dbReference type="EMBL" id="ANW99883.1"/>
    </source>
</evidence>
<feature type="domain" description="CBS" evidence="3">
    <location>
        <begin position="72"/>
        <end position="127"/>
    </location>
</feature>